<dbReference type="Proteomes" id="UP001367508">
    <property type="component" value="Unassembled WGS sequence"/>
</dbReference>
<sequence>MLVLRIPFLAQSLTRVHSMPSHPFLSSSKQSILEQAIQRGHEMHQLCQLLYLIKWHSPMRSKKVFAASAASCEANKKIFLSPQPPLEESQMGPIEEADPIPTTEQILVQVPRAEHQEEIEHQPEEMNPNRDGIEGPLIAEPEANHGESVTPSNDAQIAPLQRLSFQMSILLKLAKVSDLLALLQPIRRLQDLHLNLHRFPLKAKHYLR</sequence>
<evidence type="ECO:0000256" key="1">
    <source>
        <dbReference type="SAM" id="MobiDB-lite"/>
    </source>
</evidence>
<dbReference type="AlphaFoldDB" id="A0AAN9JJM4"/>
<reference evidence="2 3" key="1">
    <citation type="submission" date="2024-01" db="EMBL/GenBank/DDBJ databases">
        <title>The genomes of 5 underutilized Papilionoideae crops provide insights into root nodulation and disease resistanc.</title>
        <authorList>
            <person name="Jiang F."/>
        </authorList>
    </citation>
    <scope>NUCLEOTIDE SEQUENCE [LARGE SCALE GENOMIC DNA]</scope>
    <source>
        <strain evidence="2">LVBAO_FW01</strain>
        <tissue evidence="2">Leaves</tissue>
    </source>
</reference>
<dbReference type="EMBL" id="JAYMYQ010000023">
    <property type="protein sequence ID" value="KAK7298903.1"/>
    <property type="molecule type" value="Genomic_DNA"/>
</dbReference>
<feature type="compositionally biased region" description="Basic and acidic residues" evidence="1">
    <location>
        <begin position="119"/>
        <end position="133"/>
    </location>
</feature>
<proteinExistence type="predicted"/>
<name>A0AAN9JJM4_CANGL</name>
<evidence type="ECO:0000313" key="2">
    <source>
        <dbReference type="EMBL" id="KAK7298903.1"/>
    </source>
</evidence>
<comment type="caution">
    <text evidence="2">The sequence shown here is derived from an EMBL/GenBank/DDBJ whole genome shotgun (WGS) entry which is preliminary data.</text>
</comment>
<gene>
    <name evidence="2" type="ORF">VNO77_46223</name>
</gene>
<accession>A0AAN9JJM4</accession>
<evidence type="ECO:0000313" key="3">
    <source>
        <dbReference type="Proteomes" id="UP001367508"/>
    </source>
</evidence>
<protein>
    <submittedName>
        <fullName evidence="2">Uncharacterized protein</fullName>
    </submittedName>
</protein>
<organism evidence="2 3">
    <name type="scientific">Canavalia gladiata</name>
    <name type="common">Sword bean</name>
    <name type="synonym">Dolichos gladiatus</name>
    <dbReference type="NCBI Taxonomy" id="3824"/>
    <lineage>
        <taxon>Eukaryota</taxon>
        <taxon>Viridiplantae</taxon>
        <taxon>Streptophyta</taxon>
        <taxon>Embryophyta</taxon>
        <taxon>Tracheophyta</taxon>
        <taxon>Spermatophyta</taxon>
        <taxon>Magnoliopsida</taxon>
        <taxon>eudicotyledons</taxon>
        <taxon>Gunneridae</taxon>
        <taxon>Pentapetalae</taxon>
        <taxon>rosids</taxon>
        <taxon>fabids</taxon>
        <taxon>Fabales</taxon>
        <taxon>Fabaceae</taxon>
        <taxon>Papilionoideae</taxon>
        <taxon>50 kb inversion clade</taxon>
        <taxon>NPAAA clade</taxon>
        <taxon>indigoferoid/millettioid clade</taxon>
        <taxon>Phaseoleae</taxon>
        <taxon>Canavalia</taxon>
    </lineage>
</organism>
<feature type="region of interest" description="Disordered" evidence="1">
    <location>
        <begin position="119"/>
        <end position="138"/>
    </location>
</feature>
<keyword evidence="3" id="KW-1185">Reference proteome</keyword>